<gene>
    <name evidence="1" type="ORF">MENTE1834_LOCUS46196</name>
</gene>
<protein>
    <submittedName>
        <fullName evidence="1">Uncharacterized protein</fullName>
    </submittedName>
</protein>
<dbReference type="EMBL" id="CAVMJV010000162">
    <property type="protein sequence ID" value="CAK5118113.1"/>
    <property type="molecule type" value="Genomic_DNA"/>
</dbReference>
<keyword evidence="2" id="KW-1185">Reference proteome</keyword>
<evidence type="ECO:0000313" key="2">
    <source>
        <dbReference type="Proteomes" id="UP001497535"/>
    </source>
</evidence>
<comment type="caution">
    <text evidence="1">The sequence shown here is derived from an EMBL/GenBank/DDBJ whole genome shotgun (WGS) entry which is preliminary data.</text>
</comment>
<proteinExistence type="predicted"/>
<evidence type="ECO:0000313" key="1">
    <source>
        <dbReference type="EMBL" id="CAK5118113.1"/>
    </source>
</evidence>
<name>A0ACB1B2C5_MELEN</name>
<dbReference type="Proteomes" id="UP001497535">
    <property type="component" value="Unassembled WGS sequence"/>
</dbReference>
<organism evidence="1 2">
    <name type="scientific">Meloidogyne enterolobii</name>
    <name type="common">Root-knot nematode worm</name>
    <name type="synonym">Meloidogyne mayaguensis</name>
    <dbReference type="NCBI Taxonomy" id="390850"/>
    <lineage>
        <taxon>Eukaryota</taxon>
        <taxon>Metazoa</taxon>
        <taxon>Ecdysozoa</taxon>
        <taxon>Nematoda</taxon>
        <taxon>Chromadorea</taxon>
        <taxon>Rhabditida</taxon>
        <taxon>Tylenchina</taxon>
        <taxon>Tylenchomorpha</taxon>
        <taxon>Tylenchoidea</taxon>
        <taxon>Meloidogynidae</taxon>
        <taxon>Meloidogyninae</taxon>
        <taxon>Meloidogyne</taxon>
    </lineage>
</organism>
<accession>A0ACB1B2C5</accession>
<reference evidence="1" key="1">
    <citation type="submission" date="2023-11" db="EMBL/GenBank/DDBJ databases">
        <authorList>
            <person name="Poullet M."/>
        </authorList>
    </citation>
    <scope>NUCLEOTIDE SEQUENCE</scope>
    <source>
        <strain evidence="1">E1834</strain>
    </source>
</reference>
<sequence>MASDNKMGRWGAISYVMGNIVGAGIFIAPTAISNQVGSAGMSIIIWVLSAILCTIGGFCYLELGTIVKRSGGDFAYLCFVKWHWIAFMFMVSGCVIVYPMQLAIAASASGEYIVQAFQFCKQFFHCYSQGLGFSDNPHVYWLNKLFGFSIVWLILFLNFFSIRRVGAPFQMLSSVAKLTACTFVIGAGVFQVFSKGYSVLSRLYSHFPGSKFKQIDDFFVNSSFSAGQISAALLGGFYSYDGWDILNWGVEEIKSPERVMPFAIIGGMSLVALLYTSMNCAYFTLLTADEMKVSNAVAMTFIERIIGQNLANWTVPLLINLVLLGSINGTMFIASRYLFAASRERHLPAFLACVNEKNESPRSALLVHVLLAFIFSFAGNIEQLIVSMGFAQLLQRCFTLSALLYIRFYRLGLNTEDNEIIKTPIILPILFLIICIVLVSIIILQKFSDAYIALIVLAFAGIIYLLFLWDKGLRRFEFYRIMSEQVNGWFLIWITPFSRLISLVRIIPHS</sequence>